<evidence type="ECO:0000313" key="2">
    <source>
        <dbReference type="Proteomes" id="UP000220629"/>
    </source>
</evidence>
<organism evidence="1 2">
    <name type="scientific">Burkholderia gladioli</name>
    <name type="common">Pseudomonas marginata</name>
    <name type="synonym">Phytomonas marginata</name>
    <dbReference type="NCBI Taxonomy" id="28095"/>
    <lineage>
        <taxon>Bacteria</taxon>
        <taxon>Pseudomonadati</taxon>
        <taxon>Pseudomonadota</taxon>
        <taxon>Betaproteobacteria</taxon>
        <taxon>Burkholderiales</taxon>
        <taxon>Burkholderiaceae</taxon>
        <taxon>Burkholderia</taxon>
    </lineage>
</organism>
<comment type="caution">
    <text evidence="1">The sequence shown here is derived from an EMBL/GenBank/DDBJ whole genome shotgun (WGS) entry which is preliminary data.</text>
</comment>
<dbReference type="RefSeq" id="WP_098151356.1">
    <property type="nucleotide sequence ID" value="NZ_CADEPU010000016.1"/>
</dbReference>
<reference evidence="2" key="1">
    <citation type="submission" date="2017-09" db="EMBL/GenBank/DDBJ databases">
        <title>FDA dAtabase for Regulatory Grade micrObial Sequences (FDA-ARGOS): Supporting development and validation of Infectious Disease Dx tests.</title>
        <authorList>
            <person name="Minogue T."/>
            <person name="Wolcott M."/>
            <person name="Wasieloski L."/>
            <person name="Aguilar W."/>
            <person name="Moore D."/>
            <person name="Tallon L."/>
            <person name="Sadzewicz L."/>
            <person name="Ott S."/>
            <person name="Zhao X."/>
            <person name="Nagaraj S."/>
            <person name="Vavikolanu K."/>
            <person name="Aluvathingal J."/>
            <person name="Nadendla S."/>
            <person name="Sichtig H."/>
        </authorList>
    </citation>
    <scope>NUCLEOTIDE SEQUENCE [LARGE SCALE GENOMIC DNA]</scope>
    <source>
        <strain evidence="2">FDAARGOS_390</strain>
    </source>
</reference>
<protein>
    <submittedName>
        <fullName evidence="1">Uncharacterized protein</fullName>
    </submittedName>
</protein>
<evidence type="ECO:0000313" key="1">
    <source>
        <dbReference type="EMBL" id="PEH40905.1"/>
    </source>
</evidence>
<proteinExistence type="predicted"/>
<dbReference type="AlphaFoldDB" id="A0A2A7SC93"/>
<name>A0A2A7SC93_BURGA</name>
<accession>A0A2A7SC93</accession>
<gene>
    <name evidence="1" type="ORF">CRM94_01285</name>
</gene>
<sequence>MSDTPQFEKIEDSTQNILKDFDIAVSLTLKSINVQLASAWQKWHHGTAGLSVCNKEVVKESEDGEADNDLHYRLDLRLQPPVVSVDPARQSLHDVIVTFEIASGAVAKTVGKRSASLDLTGLKFWFTATLVQNEVRPEQLYSLDAQTARTVAALSGSQGAGAFTIECLFLNLTTLDIVSGFGLSVPGVEQSAQRFRHAGYAEKFLARPENIVALRQELDDQFALFMRDYFARDRTPDGNPVGRFLLNTTMRPHAPKVEPSLLINDLRFKVTRPPAHGAKASPSSLDYLCTVVDGRPMPAHGGPLDNALGALGSWLTPDRVEGRQATAAGAMVLRSGRVARLLAEIFRKALPEQYDAMEQANQAAEAKLGRKVTKPEVEYPYPEHHLLLTETPGWDDTTGKVSIRSSPAQNRYEWEGREDDNKVKFLLQKSLSLDLTPSAGEGYAVSGAFVIELSRKRDTAWGNTDAWAKTVVPIAGKLVFIANSDGVICEISPQITIEIGTPVQTSEASSSNVFVSVFNNDAWDRSQATGFSDAIREKIQRMLEEVFGKLNLRLKDFAIIPPGGEAFGFSKPRIGPGRDLLLDVVYRTSLKPK</sequence>
<dbReference type="Proteomes" id="UP000220629">
    <property type="component" value="Unassembled WGS sequence"/>
</dbReference>
<dbReference type="EMBL" id="PDDY01000001">
    <property type="protein sequence ID" value="PEH40905.1"/>
    <property type="molecule type" value="Genomic_DNA"/>
</dbReference>